<dbReference type="EMBL" id="LR798360">
    <property type="protein sequence ID" value="CAB5226324.1"/>
    <property type="molecule type" value="Genomic_DNA"/>
</dbReference>
<sequence>MKTIPKTFTKKGFTYKQIKREGMKAIFEQSKKDQEGVSFEVVKISKHNGYELGGQKIPPGEAYPGTSQWGTAGWTFQTLKDAEAKFKKI</sequence>
<evidence type="ECO:0000313" key="1">
    <source>
        <dbReference type="EMBL" id="CAB5226324.1"/>
    </source>
</evidence>
<proteinExistence type="predicted"/>
<accession>A0A6J7X998</accession>
<protein>
    <submittedName>
        <fullName evidence="1">Uncharacterized protein</fullName>
    </submittedName>
</protein>
<organism evidence="1">
    <name type="scientific">uncultured Caudovirales phage</name>
    <dbReference type="NCBI Taxonomy" id="2100421"/>
    <lineage>
        <taxon>Viruses</taxon>
        <taxon>Duplodnaviria</taxon>
        <taxon>Heunggongvirae</taxon>
        <taxon>Uroviricota</taxon>
        <taxon>Caudoviricetes</taxon>
        <taxon>Peduoviridae</taxon>
        <taxon>Maltschvirus</taxon>
        <taxon>Maltschvirus maltsch</taxon>
    </lineage>
</organism>
<gene>
    <name evidence="1" type="ORF">UFOVP760_103</name>
</gene>
<name>A0A6J7X998_9CAUD</name>
<reference evidence="1" key="1">
    <citation type="submission" date="2020-05" db="EMBL/GenBank/DDBJ databases">
        <authorList>
            <person name="Chiriac C."/>
            <person name="Salcher M."/>
            <person name="Ghai R."/>
            <person name="Kavagutti S V."/>
        </authorList>
    </citation>
    <scope>NUCLEOTIDE SEQUENCE</scope>
</reference>